<dbReference type="InterPro" id="IPR055170">
    <property type="entry name" value="GFO_IDH_MocA-like_dom"/>
</dbReference>
<feature type="domain" description="Gfo/Idh/MocA-like oxidoreductase N-terminal" evidence="1">
    <location>
        <begin position="43"/>
        <end position="162"/>
    </location>
</feature>
<sequence>MLTRIMMSYPRNTMMVPSHRFAALYLFFVLLVSSDVFAQTRLKVAVAGLSHDHVHTLLHAYQRQRVDVIGIAEADVELVRRYQASYKLPDSLFFETVDEMLAHTQPDAVLAYNAISEHIDVAEVCLPLRIPLMVEKPLATTNAQAKRIAQLADQYNTPVLTNYETTWYASNQALKELMEAGNIGRLAKIAVKDGHQGPKEIGCSEAFLSWLTDPEKNGGGALVDFGCYGANLMTWLMRGERPVAVTAVTRQLKPAIYPLVDDDATILLEYEGGVTGIIQASWDWPYSIKDIHIYGGDASLHAVDSHTLVRYANPARPADVPLEAGYFSDHIAYLEALLAGKITGQDDLSSLANNLIVVEILEAARMSAKQGKRVVL</sequence>
<evidence type="ECO:0000259" key="2">
    <source>
        <dbReference type="Pfam" id="PF22725"/>
    </source>
</evidence>
<dbReference type="PANTHER" id="PTHR43377">
    <property type="entry name" value="BILIVERDIN REDUCTASE A"/>
    <property type="match status" value="1"/>
</dbReference>
<evidence type="ECO:0000313" key="3">
    <source>
        <dbReference type="EMBL" id="MFC3196926.1"/>
    </source>
</evidence>
<dbReference type="SUPFAM" id="SSF51735">
    <property type="entry name" value="NAD(P)-binding Rossmann-fold domains"/>
    <property type="match status" value="1"/>
</dbReference>
<accession>A0ABV7JLI5</accession>
<dbReference type="Gene3D" id="3.40.50.720">
    <property type="entry name" value="NAD(P)-binding Rossmann-like Domain"/>
    <property type="match status" value="1"/>
</dbReference>
<dbReference type="PANTHER" id="PTHR43377:SF1">
    <property type="entry name" value="BILIVERDIN REDUCTASE A"/>
    <property type="match status" value="1"/>
</dbReference>
<keyword evidence="4" id="KW-1185">Reference proteome</keyword>
<dbReference type="InterPro" id="IPR036291">
    <property type="entry name" value="NAD(P)-bd_dom_sf"/>
</dbReference>
<feature type="domain" description="GFO/IDH/MocA-like oxidoreductase" evidence="2">
    <location>
        <begin position="172"/>
        <end position="300"/>
    </location>
</feature>
<evidence type="ECO:0000313" key="4">
    <source>
        <dbReference type="Proteomes" id="UP001595526"/>
    </source>
</evidence>
<gene>
    <name evidence="3" type="ORF">ACFOET_04790</name>
</gene>
<protein>
    <submittedName>
        <fullName evidence="3">Gfo/Idh/MocA family protein</fullName>
    </submittedName>
</protein>
<comment type="caution">
    <text evidence="3">The sequence shown here is derived from an EMBL/GenBank/DDBJ whole genome shotgun (WGS) entry which is preliminary data.</text>
</comment>
<dbReference type="Pfam" id="PF01408">
    <property type="entry name" value="GFO_IDH_MocA"/>
    <property type="match status" value="1"/>
</dbReference>
<dbReference type="SUPFAM" id="SSF55347">
    <property type="entry name" value="Glyceraldehyde-3-phosphate dehydrogenase-like, C-terminal domain"/>
    <property type="match status" value="1"/>
</dbReference>
<reference evidence="4" key="1">
    <citation type="journal article" date="2019" name="Int. J. Syst. Evol. Microbiol.">
        <title>The Global Catalogue of Microorganisms (GCM) 10K type strain sequencing project: providing services to taxonomists for standard genome sequencing and annotation.</title>
        <authorList>
            <consortium name="The Broad Institute Genomics Platform"/>
            <consortium name="The Broad Institute Genome Sequencing Center for Infectious Disease"/>
            <person name="Wu L."/>
            <person name="Ma J."/>
        </authorList>
    </citation>
    <scope>NUCLEOTIDE SEQUENCE [LARGE SCALE GENOMIC DNA]</scope>
    <source>
        <strain evidence="4">KCTC 52416</strain>
    </source>
</reference>
<dbReference type="RefSeq" id="WP_379020118.1">
    <property type="nucleotide sequence ID" value="NZ_JBHRTA010000009.1"/>
</dbReference>
<dbReference type="Proteomes" id="UP001595526">
    <property type="component" value="Unassembled WGS sequence"/>
</dbReference>
<name>A0ABV7JLI5_9SPHI</name>
<dbReference type="InterPro" id="IPR000683">
    <property type="entry name" value="Gfo/Idh/MocA-like_OxRdtase_N"/>
</dbReference>
<dbReference type="InterPro" id="IPR051450">
    <property type="entry name" value="Gfo/Idh/MocA_Oxidoreductases"/>
</dbReference>
<organism evidence="3 4">
    <name type="scientific">Parapedobacter deserti</name>
    <dbReference type="NCBI Taxonomy" id="1912957"/>
    <lineage>
        <taxon>Bacteria</taxon>
        <taxon>Pseudomonadati</taxon>
        <taxon>Bacteroidota</taxon>
        <taxon>Sphingobacteriia</taxon>
        <taxon>Sphingobacteriales</taxon>
        <taxon>Sphingobacteriaceae</taxon>
        <taxon>Parapedobacter</taxon>
    </lineage>
</organism>
<dbReference type="EMBL" id="JBHRTA010000009">
    <property type="protein sequence ID" value="MFC3196926.1"/>
    <property type="molecule type" value="Genomic_DNA"/>
</dbReference>
<dbReference type="Gene3D" id="3.30.360.10">
    <property type="entry name" value="Dihydrodipicolinate Reductase, domain 2"/>
    <property type="match status" value="1"/>
</dbReference>
<evidence type="ECO:0000259" key="1">
    <source>
        <dbReference type="Pfam" id="PF01408"/>
    </source>
</evidence>
<dbReference type="Pfam" id="PF22725">
    <property type="entry name" value="GFO_IDH_MocA_C3"/>
    <property type="match status" value="1"/>
</dbReference>
<proteinExistence type="predicted"/>